<dbReference type="PANTHER" id="PTHR40465">
    <property type="entry name" value="CHROMOSOME 1, WHOLE GENOME SHOTGUN SEQUENCE"/>
    <property type="match status" value="1"/>
</dbReference>
<feature type="region of interest" description="Disordered" evidence="1">
    <location>
        <begin position="311"/>
        <end position="338"/>
    </location>
</feature>
<dbReference type="RefSeq" id="XP_027612230.1">
    <property type="nucleotide sequence ID" value="XM_027756429.1"/>
</dbReference>
<dbReference type="OrthoDB" id="2562493at2759"/>
<dbReference type="InParanoid" id="A0A401GGK5"/>
<gene>
    <name evidence="4" type="ORF">SCP_0310440</name>
</gene>
<feature type="compositionally biased region" description="Basic and acidic residues" evidence="1">
    <location>
        <begin position="328"/>
        <end position="338"/>
    </location>
</feature>
<keyword evidence="2" id="KW-0472">Membrane</keyword>
<evidence type="ECO:0000256" key="1">
    <source>
        <dbReference type="SAM" id="MobiDB-lite"/>
    </source>
</evidence>
<dbReference type="InterPro" id="IPR045339">
    <property type="entry name" value="DUF6534"/>
</dbReference>
<dbReference type="EMBL" id="BFAD01000003">
    <property type="protein sequence ID" value="GBE81317.1"/>
    <property type="molecule type" value="Genomic_DNA"/>
</dbReference>
<feature type="transmembrane region" description="Helical" evidence="2">
    <location>
        <begin position="55"/>
        <end position="79"/>
    </location>
</feature>
<proteinExistence type="predicted"/>
<sequence length="338" mass="37782">MSQASELAALEAAVPKLMGPVVIANALNAMLYGLCFLQFLHYYSMGKRDSLPNQAMVCWTFAVDTTHTAASVWMLWYYLVQNFANAPVIGTLPWPYLSLPIFIILASLPIQQFFAWRIKQLSGSWIVFFALSILSLVSSGVGFANSAVAFTTPSVQDFNSQAHLVDIWLTLSMVCDGFLAGLLFYYLQKSRTGFKRTDSIITRIIHSCVESTALNSIFCMADLIVFNLYTESNYNLLVAMPMGRVYTITLLGMLNSRLAMREELEGELNDTSHAMQPSRIDRRFNISGNHRSTEVKVDVVDERSDVDAYLRSGSRESMKAPTVSDPSYVDHKQQSIIA</sequence>
<feature type="transmembrane region" description="Helical" evidence="2">
    <location>
        <begin position="167"/>
        <end position="187"/>
    </location>
</feature>
<comment type="caution">
    <text evidence="4">The sequence shown here is derived from an EMBL/GenBank/DDBJ whole genome shotgun (WGS) entry which is preliminary data.</text>
</comment>
<dbReference type="GeneID" id="38778234"/>
<reference evidence="4 5" key="1">
    <citation type="journal article" date="2018" name="Sci. Rep.">
        <title>Genome sequence of the cauliflower mushroom Sparassis crispa (Hanabiratake) and its association with beneficial usage.</title>
        <authorList>
            <person name="Kiyama R."/>
            <person name="Furutani Y."/>
            <person name="Kawaguchi K."/>
            <person name="Nakanishi T."/>
        </authorList>
    </citation>
    <scope>NUCLEOTIDE SEQUENCE [LARGE SCALE GENOMIC DNA]</scope>
</reference>
<dbReference type="Proteomes" id="UP000287166">
    <property type="component" value="Unassembled WGS sequence"/>
</dbReference>
<feature type="transmembrane region" description="Helical" evidence="2">
    <location>
        <begin position="125"/>
        <end position="147"/>
    </location>
</feature>
<keyword evidence="2" id="KW-0812">Transmembrane</keyword>
<evidence type="ECO:0000313" key="4">
    <source>
        <dbReference type="EMBL" id="GBE81317.1"/>
    </source>
</evidence>
<dbReference type="Pfam" id="PF20152">
    <property type="entry name" value="DUF6534"/>
    <property type="match status" value="1"/>
</dbReference>
<evidence type="ECO:0000256" key="2">
    <source>
        <dbReference type="SAM" id="Phobius"/>
    </source>
</evidence>
<feature type="transmembrane region" description="Helical" evidence="2">
    <location>
        <begin position="99"/>
        <end position="118"/>
    </location>
</feature>
<accession>A0A401GGK5</accession>
<dbReference type="PANTHER" id="PTHR40465:SF1">
    <property type="entry name" value="DUF6534 DOMAIN-CONTAINING PROTEIN"/>
    <property type="match status" value="1"/>
</dbReference>
<feature type="transmembrane region" description="Helical" evidence="2">
    <location>
        <begin position="20"/>
        <end position="43"/>
    </location>
</feature>
<organism evidence="4 5">
    <name type="scientific">Sparassis crispa</name>
    <dbReference type="NCBI Taxonomy" id="139825"/>
    <lineage>
        <taxon>Eukaryota</taxon>
        <taxon>Fungi</taxon>
        <taxon>Dikarya</taxon>
        <taxon>Basidiomycota</taxon>
        <taxon>Agaricomycotina</taxon>
        <taxon>Agaricomycetes</taxon>
        <taxon>Polyporales</taxon>
        <taxon>Sparassidaceae</taxon>
        <taxon>Sparassis</taxon>
    </lineage>
</organism>
<keyword evidence="2" id="KW-1133">Transmembrane helix</keyword>
<protein>
    <recommendedName>
        <fullName evidence="3">DUF6534 domain-containing protein</fullName>
    </recommendedName>
</protein>
<name>A0A401GGK5_9APHY</name>
<feature type="domain" description="DUF6534" evidence="3">
    <location>
        <begin position="172"/>
        <end position="257"/>
    </location>
</feature>
<evidence type="ECO:0000313" key="5">
    <source>
        <dbReference type="Proteomes" id="UP000287166"/>
    </source>
</evidence>
<evidence type="ECO:0000259" key="3">
    <source>
        <dbReference type="Pfam" id="PF20152"/>
    </source>
</evidence>
<dbReference type="AlphaFoldDB" id="A0A401GGK5"/>
<keyword evidence="5" id="KW-1185">Reference proteome</keyword>